<dbReference type="Pfam" id="PF20441">
    <property type="entry name" value="TerL_nuclease"/>
    <property type="match status" value="2"/>
</dbReference>
<accession>A0A5D9CEJ0</accession>
<gene>
    <name evidence="3" type="ORF">FYJ91_00015</name>
</gene>
<dbReference type="Proteomes" id="UP000322077">
    <property type="component" value="Unassembled WGS sequence"/>
</dbReference>
<dbReference type="AlphaFoldDB" id="A0A5D9CEJ0"/>
<dbReference type="InterPro" id="IPR046462">
    <property type="entry name" value="TerL_nuclease"/>
</dbReference>
<name>A0A5D9CEJ0_9SPHN</name>
<dbReference type="EMBL" id="VTOU01000001">
    <property type="protein sequence ID" value="TZG28581.1"/>
    <property type="molecule type" value="Genomic_DNA"/>
</dbReference>
<comment type="caution">
    <text evidence="3">The sequence shown here is derived from an EMBL/GenBank/DDBJ whole genome shotgun (WGS) entry which is preliminary data.</text>
</comment>
<proteinExistence type="predicted"/>
<reference evidence="3 4" key="1">
    <citation type="submission" date="2019-08" db="EMBL/GenBank/DDBJ databases">
        <authorList>
            <person name="Wang G."/>
            <person name="Xu Z."/>
        </authorList>
    </citation>
    <scope>NUCLEOTIDE SEQUENCE [LARGE SCALE GENOMIC DNA]</scope>
    <source>
        <strain evidence="3 4">ZX</strain>
    </source>
</reference>
<evidence type="ECO:0000259" key="2">
    <source>
        <dbReference type="Pfam" id="PF20441"/>
    </source>
</evidence>
<dbReference type="PANTHER" id="PTHR41287">
    <property type="match status" value="1"/>
</dbReference>
<dbReference type="InterPro" id="IPR046461">
    <property type="entry name" value="TerL_ATPase"/>
</dbReference>
<feature type="domain" description="Terminase large subunit-like ATPase" evidence="1">
    <location>
        <begin position="84"/>
        <end position="253"/>
    </location>
</feature>
<dbReference type="InterPro" id="IPR005021">
    <property type="entry name" value="Terminase_largesu-like"/>
</dbReference>
<feature type="domain" description="Terminase large subunit-like endonuclease" evidence="2">
    <location>
        <begin position="520"/>
        <end position="590"/>
    </location>
</feature>
<sequence>MPNRFLSAPDPTTAWAEAAVAGRIVTGEIVRAQAERHLRDIRDAEKRGLYWRPELAAHALGFMPAVLAVTDGPSAGQPFHPLSWHTFVVGSIFGWVNATGRWRFRSAWLETGKGQAKSPLMAAIGLYIMGWCDISRAQVFALANDKATANVLFRDATAMCRADIPEQDEGDSLETRGEVVIRGELENAWMIEHPESKSFFRTLAGGERQSGPRPAAVLADEIHEFRTDTAINTWEEAITKMAGNAIMILGTNTPATSQHVGTSFSDKYQDIALGKVKDDTAFAFVARVDKADRETVFANEACWPKALPALGETFPIGNIRERVVTAQTRISTASSVKRLYFGIPTGAADFWIAEEAWAAVQGAVDTKALRGKRCYLSLDLSRKNDLTALSADWITPRVDKGPLHDVKTWYWTTKEGIEDRAKADSAPYEAWVDEKYLTAVPGSVIDMTFVAAKVREIEAEHDVAFLTFDAAFIASFIEACDEIGFPVWRYEGPGKPDGKGMKLVAHAQGTRVLFEDKQLCMPQSITKLEDAILDGSITIDASPVTYSCAANAALIEDGQANRAFDKKRSRGRIDGIVTIAMVVGAAAMNEKPKKKSVYASRGVLRI</sequence>
<evidence type="ECO:0000259" key="1">
    <source>
        <dbReference type="Pfam" id="PF03354"/>
    </source>
</evidence>
<feature type="domain" description="Terminase large subunit-like endonuclease" evidence="2">
    <location>
        <begin position="275"/>
        <end position="480"/>
    </location>
</feature>
<dbReference type="PANTHER" id="PTHR41287:SF1">
    <property type="entry name" value="PROTEIN YMFN"/>
    <property type="match status" value="1"/>
</dbReference>
<evidence type="ECO:0000313" key="4">
    <source>
        <dbReference type="Proteomes" id="UP000322077"/>
    </source>
</evidence>
<organism evidence="3 4">
    <name type="scientific">Sphingomonas montanisoli</name>
    <dbReference type="NCBI Taxonomy" id="2606412"/>
    <lineage>
        <taxon>Bacteria</taxon>
        <taxon>Pseudomonadati</taxon>
        <taxon>Pseudomonadota</taxon>
        <taxon>Alphaproteobacteria</taxon>
        <taxon>Sphingomonadales</taxon>
        <taxon>Sphingomonadaceae</taxon>
        <taxon>Sphingomonas</taxon>
    </lineage>
</organism>
<protein>
    <submittedName>
        <fullName evidence="3">Terminase</fullName>
    </submittedName>
</protein>
<dbReference type="Pfam" id="PF03354">
    <property type="entry name" value="TerL_ATPase"/>
    <property type="match status" value="1"/>
</dbReference>
<evidence type="ECO:0000313" key="3">
    <source>
        <dbReference type="EMBL" id="TZG28581.1"/>
    </source>
</evidence>
<keyword evidence="4" id="KW-1185">Reference proteome</keyword>
<dbReference type="GO" id="GO:0004519">
    <property type="term" value="F:endonuclease activity"/>
    <property type="evidence" value="ECO:0007669"/>
    <property type="project" value="InterPro"/>
</dbReference>